<evidence type="ECO:0000256" key="1">
    <source>
        <dbReference type="SAM" id="MobiDB-lite"/>
    </source>
</evidence>
<evidence type="ECO:0000313" key="3">
    <source>
        <dbReference type="Proteomes" id="UP000499080"/>
    </source>
</evidence>
<gene>
    <name evidence="2" type="ORF">AVEN_98169_1</name>
</gene>
<name>A0A4Y2QEC8_ARAVE</name>
<organism evidence="2 3">
    <name type="scientific">Araneus ventricosus</name>
    <name type="common">Orbweaver spider</name>
    <name type="synonym">Epeira ventricosa</name>
    <dbReference type="NCBI Taxonomy" id="182803"/>
    <lineage>
        <taxon>Eukaryota</taxon>
        <taxon>Metazoa</taxon>
        <taxon>Ecdysozoa</taxon>
        <taxon>Arthropoda</taxon>
        <taxon>Chelicerata</taxon>
        <taxon>Arachnida</taxon>
        <taxon>Araneae</taxon>
        <taxon>Araneomorphae</taxon>
        <taxon>Entelegynae</taxon>
        <taxon>Araneoidea</taxon>
        <taxon>Araneidae</taxon>
        <taxon>Araneus</taxon>
    </lineage>
</organism>
<reference evidence="2 3" key="1">
    <citation type="journal article" date="2019" name="Sci. Rep.">
        <title>Orb-weaving spider Araneus ventricosus genome elucidates the spidroin gene catalogue.</title>
        <authorList>
            <person name="Kono N."/>
            <person name="Nakamura H."/>
            <person name="Ohtoshi R."/>
            <person name="Moran D.A.P."/>
            <person name="Shinohara A."/>
            <person name="Yoshida Y."/>
            <person name="Fujiwara M."/>
            <person name="Mori M."/>
            <person name="Tomita M."/>
            <person name="Arakawa K."/>
        </authorList>
    </citation>
    <scope>NUCLEOTIDE SEQUENCE [LARGE SCALE GENOMIC DNA]</scope>
</reference>
<evidence type="ECO:0000313" key="2">
    <source>
        <dbReference type="EMBL" id="GBN60666.1"/>
    </source>
</evidence>
<dbReference type="EMBL" id="BGPR01013445">
    <property type="protein sequence ID" value="GBN60666.1"/>
    <property type="molecule type" value="Genomic_DNA"/>
</dbReference>
<protein>
    <submittedName>
        <fullName evidence="2">Uncharacterized protein</fullName>
    </submittedName>
</protein>
<accession>A0A4Y2QEC8</accession>
<feature type="region of interest" description="Disordered" evidence="1">
    <location>
        <begin position="59"/>
        <end position="94"/>
    </location>
</feature>
<sequence length="148" mass="17085">MPYQAFFYRSLPDPKVIYFHWQGIETKINLVAPRRQNPQKLANQTSNPLCTPRRLADSQLEVEDSQKKEKETEQSFKSAARTDRTPPHAPVPDAITATVPVGWEWETRTDTTPPHALMPVTITVTKPVGWTWDCHPARNYLKTMFFYS</sequence>
<proteinExistence type="predicted"/>
<keyword evidence="3" id="KW-1185">Reference proteome</keyword>
<dbReference type="AlphaFoldDB" id="A0A4Y2QEC8"/>
<comment type="caution">
    <text evidence="2">The sequence shown here is derived from an EMBL/GenBank/DDBJ whole genome shotgun (WGS) entry which is preliminary data.</text>
</comment>
<dbReference type="Proteomes" id="UP000499080">
    <property type="component" value="Unassembled WGS sequence"/>
</dbReference>
<feature type="compositionally biased region" description="Basic and acidic residues" evidence="1">
    <location>
        <begin position="64"/>
        <end position="86"/>
    </location>
</feature>